<protein>
    <submittedName>
        <fullName evidence="2">Uncharacterized protein</fullName>
    </submittedName>
</protein>
<proteinExistence type="predicted"/>
<evidence type="ECO:0000313" key="3">
    <source>
        <dbReference type="Proteomes" id="UP001054945"/>
    </source>
</evidence>
<feature type="region of interest" description="Disordered" evidence="1">
    <location>
        <begin position="1"/>
        <end position="29"/>
    </location>
</feature>
<evidence type="ECO:0000313" key="2">
    <source>
        <dbReference type="EMBL" id="GIY80724.1"/>
    </source>
</evidence>
<dbReference type="EMBL" id="BPLR01016047">
    <property type="protein sequence ID" value="GIY80724.1"/>
    <property type="molecule type" value="Genomic_DNA"/>
</dbReference>
<reference evidence="2 3" key="1">
    <citation type="submission" date="2021-06" db="EMBL/GenBank/DDBJ databases">
        <title>Caerostris extrusa draft genome.</title>
        <authorList>
            <person name="Kono N."/>
            <person name="Arakawa K."/>
        </authorList>
    </citation>
    <scope>NUCLEOTIDE SEQUENCE [LARGE SCALE GENOMIC DNA]</scope>
</reference>
<dbReference type="AlphaFoldDB" id="A0AAV4WES6"/>
<sequence length="318" mass="35014">MVGERSVQPTRKKDQADYANSDLNRMENPVGNLHSSLSAVIPHAMQFLVLQGREHCRPESSFRGNAPRLWAHTVPAKRCPTRERRRTQRPPQLDLRLLCVAYALVQSEIGRADGHAGVRVGLHVLGEGAREHALPVLLEPRIPYVGVGRQVLHVVVELGDLRGVQLHRDGPLCRPLQPLHQLLLLAPSVAGHPGEDVLPRPHGGPEHPGGVLCPGEENHATGADLLQQVLVDGVEDFLGGRVGNLLVHGDADVPAAGLLLEGRHSGVPVLTLRRHQRHVRPVKLWTRSTRAMAWKVSGGTVRAKKSYLLRYNQLRFSR</sequence>
<organism evidence="2 3">
    <name type="scientific">Caerostris extrusa</name>
    <name type="common">Bark spider</name>
    <name type="synonym">Caerostris bankana</name>
    <dbReference type="NCBI Taxonomy" id="172846"/>
    <lineage>
        <taxon>Eukaryota</taxon>
        <taxon>Metazoa</taxon>
        <taxon>Ecdysozoa</taxon>
        <taxon>Arthropoda</taxon>
        <taxon>Chelicerata</taxon>
        <taxon>Arachnida</taxon>
        <taxon>Araneae</taxon>
        <taxon>Araneomorphae</taxon>
        <taxon>Entelegynae</taxon>
        <taxon>Araneoidea</taxon>
        <taxon>Araneidae</taxon>
        <taxon>Caerostris</taxon>
    </lineage>
</organism>
<gene>
    <name evidence="2" type="ORF">CEXT_563131</name>
</gene>
<name>A0AAV4WES6_CAEEX</name>
<comment type="caution">
    <text evidence="2">The sequence shown here is derived from an EMBL/GenBank/DDBJ whole genome shotgun (WGS) entry which is preliminary data.</text>
</comment>
<evidence type="ECO:0000256" key="1">
    <source>
        <dbReference type="SAM" id="MobiDB-lite"/>
    </source>
</evidence>
<keyword evidence="3" id="KW-1185">Reference proteome</keyword>
<dbReference type="Proteomes" id="UP001054945">
    <property type="component" value="Unassembled WGS sequence"/>
</dbReference>
<accession>A0AAV4WES6</accession>